<keyword evidence="9" id="KW-1185">Reference proteome</keyword>
<gene>
    <name evidence="8" type="primary">TLCD2_1</name>
    <name evidence="8" type="ORF">OS493_024704</name>
</gene>
<dbReference type="EMBL" id="MU826369">
    <property type="protein sequence ID" value="KAJ7378042.1"/>
    <property type="molecule type" value="Genomic_DNA"/>
</dbReference>
<sequence>MLMIAKPSYVVVASISFLSFRALHYFVKANISSPSSLSLNKEWLYRNTVISFIHASISSVWAIYCFHDKPAIASDMLYDWNLPSYYLLAFLLGYIVHDCLDIVINDFKGSTGLIIHHILTFVDAAFALSTEQYITVATGLLLMEFNSIFLHIRRLMRFKGVKPSTLAYKMNLAGLFVTFVVLRFVLLVWLIVYFIQKGRTIPLLHYVLGTVGMFGLIVVNTILFLRLFRNEFSMFSLTQNNKRREKMN</sequence>
<dbReference type="GO" id="GO:0097035">
    <property type="term" value="P:regulation of membrane lipid distribution"/>
    <property type="evidence" value="ECO:0007669"/>
    <property type="project" value="TreeGrafter"/>
</dbReference>
<evidence type="ECO:0000256" key="1">
    <source>
        <dbReference type="ARBA" id="ARBA00004141"/>
    </source>
</evidence>
<dbReference type="GO" id="GO:0005886">
    <property type="term" value="C:plasma membrane"/>
    <property type="evidence" value="ECO:0007669"/>
    <property type="project" value="TreeGrafter"/>
</dbReference>
<comment type="caution">
    <text evidence="8">The sequence shown here is derived from an EMBL/GenBank/DDBJ whole genome shotgun (WGS) entry which is preliminary data.</text>
</comment>
<evidence type="ECO:0000256" key="4">
    <source>
        <dbReference type="ARBA" id="ARBA00023136"/>
    </source>
</evidence>
<evidence type="ECO:0000256" key="6">
    <source>
        <dbReference type="SAM" id="Phobius"/>
    </source>
</evidence>
<keyword evidence="4 5" id="KW-0472">Membrane</keyword>
<feature type="transmembrane region" description="Helical" evidence="6">
    <location>
        <begin position="6"/>
        <end position="23"/>
    </location>
</feature>
<evidence type="ECO:0000313" key="8">
    <source>
        <dbReference type="EMBL" id="KAJ7378042.1"/>
    </source>
</evidence>
<feature type="transmembrane region" description="Helical" evidence="6">
    <location>
        <begin position="172"/>
        <end position="195"/>
    </location>
</feature>
<organism evidence="8 9">
    <name type="scientific">Desmophyllum pertusum</name>
    <dbReference type="NCBI Taxonomy" id="174260"/>
    <lineage>
        <taxon>Eukaryota</taxon>
        <taxon>Metazoa</taxon>
        <taxon>Cnidaria</taxon>
        <taxon>Anthozoa</taxon>
        <taxon>Hexacorallia</taxon>
        <taxon>Scleractinia</taxon>
        <taxon>Caryophylliina</taxon>
        <taxon>Caryophylliidae</taxon>
        <taxon>Desmophyllum</taxon>
    </lineage>
</organism>
<evidence type="ECO:0000259" key="7">
    <source>
        <dbReference type="PROSITE" id="PS50922"/>
    </source>
</evidence>
<keyword evidence="2 5" id="KW-0812">Transmembrane</keyword>
<evidence type="ECO:0000313" key="9">
    <source>
        <dbReference type="Proteomes" id="UP001163046"/>
    </source>
</evidence>
<dbReference type="InterPro" id="IPR006634">
    <property type="entry name" value="TLC-dom"/>
</dbReference>
<dbReference type="InterPro" id="IPR050846">
    <property type="entry name" value="TLCD"/>
</dbReference>
<dbReference type="OrthoDB" id="10266980at2759"/>
<dbReference type="GO" id="GO:0071709">
    <property type="term" value="P:membrane assembly"/>
    <property type="evidence" value="ECO:0007669"/>
    <property type="project" value="TreeGrafter"/>
</dbReference>
<comment type="subcellular location">
    <subcellularLocation>
        <location evidence="1">Membrane</location>
        <topology evidence="1">Multi-pass membrane protein</topology>
    </subcellularLocation>
</comment>
<feature type="transmembrane region" description="Helical" evidence="6">
    <location>
        <begin position="84"/>
        <end position="104"/>
    </location>
</feature>
<name>A0A9X0CVY6_9CNID</name>
<keyword evidence="3 6" id="KW-1133">Transmembrane helix</keyword>
<feature type="transmembrane region" description="Helical" evidence="6">
    <location>
        <begin position="134"/>
        <end position="152"/>
    </location>
</feature>
<evidence type="ECO:0000256" key="3">
    <source>
        <dbReference type="ARBA" id="ARBA00022989"/>
    </source>
</evidence>
<dbReference type="GO" id="GO:0007009">
    <property type="term" value="P:plasma membrane organization"/>
    <property type="evidence" value="ECO:0007669"/>
    <property type="project" value="TreeGrafter"/>
</dbReference>
<feature type="transmembrane region" description="Helical" evidence="6">
    <location>
        <begin position="44"/>
        <end position="64"/>
    </location>
</feature>
<feature type="domain" description="TLC" evidence="7">
    <location>
        <begin position="40"/>
        <end position="228"/>
    </location>
</feature>
<evidence type="ECO:0000256" key="2">
    <source>
        <dbReference type="ARBA" id="ARBA00022692"/>
    </source>
</evidence>
<proteinExistence type="predicted"/>
<dbReference type="PANTHER" id="PTHR13439:SF4">
    <property type="entry name" value="TLC DOMAIN-CONTAINING PROTEIN"/>
    <property type="match status" value="1"/>
</dbReference>
<dbReference type="SMART" id="SM00724">
    <property type="entry name" value="TLC"/>
    <property type="match status" value="1"/>
</dbReference>
<evidence type="ECO:0000256" key="5">
    <source>
        <dbReference type="PROSITE-ProRule" id="PRU00205"/>
    </source>
</evidence>
<dbReference type="AlphaFoldDB" id="A0A9X0CVY6"/>
<dbReference type="PROSITE" id="PS50922">
    <property type="entry name" value="TLC"/>
    <property type="match status" value="1"/>
</dbReference>
<feature type="transmembrane region" description="Helical" evidence="6">
    <location>
        <begin position="207"/>
        <end position="228"/>
    </location>
</feature>
<dbReference type="PANTHER" id="PTHR13439">
    <property type="entry name" value="CT120 PROTEIN"/>
    <property type="match status" value="1"/>
</dbReference>
<accession>A0A9X0CVY6</accession>
<dbReference type="Proteomes" id="UP001163046">
    <property type="component" value="Unassembled WGS sequence"/>
</dbReference>
<protein>
    <submittedName>
        <fullName evidence="8">TLC domain-containing protein 2</fullName>
    </submittedName>
</protein>
<reference evidence="8" key="1">
    <citation type="submission" date="2023-01" db="EMBL/GenBank/DDBJ databases">
        <title>Genome assembly of the deep-sea coral Lophelia pertusa.</title>
        <authorList>
            <person name="Herrera S."/>
            <person name="Cordes E."/>
        </authorList>
    </citation>
    <scope>NUCLEOTIDE SEQUENCE</scope>
    <source>
        <strain evidence="8">USNM1676648</strain>
        <tissue evidence="8">Polyp</tissue>
    </source>
</reference>
<dbReference type="Pfam" id="PF03798">
    <property type="entry name" value="TRAM_LAG1_CLN8"/>
    <property type="match status" value="1"/>
</dbReference>
<dbReference type="GO" id="GO:0055091">
    <property type="term" value="P:phospholipid homeostasis"/>
    <property type="evidence" value="ECO:0007669"/>
    <property type="project" value="TreeGrafter"/>
</dbReference>